<evidence type="ECO:0000256" key="6">
    <source>
        <dbReference type="SAM" id="SignalP"/>
    </source>
</evidence>
<reference evidence="9" key="1">
    <citation type="submission" date="2016-04" db="EMBL/GenBank/DDBJ databases">
        <authorList>
            <person name="Evans L.H."/>
            <person name="Alamgir A."/>
            <person name="Owens N."/>
            <person name="Weber N.D."/>
            <person name="Virtaneva K."/>
            <person name="Barbian K."/>
            <person name="Babar A."/>
            <person name="Rosenke K."/>
        </authorList>
    </citation>
    <scope>NUCLEOTIDE SEQUENCE</scope>
    <source>
        <strain evidence="9">86-2</strain>
        <strain evidence="10">92-3</strain>
    </source>
</reference>
<proteinExistence type="inferred from homology"/>
<dbReference type="AlphaFoldDB" id="A0A212IHR3"/>
<protein>
    <submittedName>
        <fullName evidence="9">Periplasmic pilin chaperone</fullName>
    </submittedName>
</protein>
<dbReference type="GeneID" id="87001156"/>
<keyword evidence="4" id="KW-0574">Periplasm</keyword>
<dbReference type="InterPro" id="IPR013783">
    <property type="entry name" value="Ig-like_fold"/>
</dbReference>
<accession>A0A212IHR3</accession>
<organism evidence="9">
    <name type="scientific">uncultured Citrobacter sp</name>
    <dbReference type="NCBI Taxonomy" id="200446"/>
    <lineage>
        <taxon>Bacteria</taxon>
        <taxon>Pseudomonadati</taxon>
        <taxon>Pseudomonadota</taxon>
        <taxon>Gammaproteobacteria</taxon>
        <taxon>Enterobacterales</taxon>
        <taxon>Enterobacteriaceae</taxon>
        <taxon>Citrobacter</taxon>
        <taxon>environmental samples</taxon>
    </lineage>
</organism>
<evidence type="ECO:0000256" key="5">
    <source>
        <dbReference type="ARBA" id="ARBA00023186"/>
    </source>
</evidence>
<evidence type="ECO:0000256" key="3">
    <source>
        <dbReference type="ARBA" id="ARBA00022729"/>
    </source>
</evidence>
<dbReference type="InterPro" id="IPR036316">
    <property type="entry name" value="Pili_assmbl_chap_C_dom_sf"/>
</dbReference>
<comment type="subcellular location">
    <subcellularLocation>
        <location evidence="1">Periplasm</location>
    </subcellularLocation>
</comment>
<keyword evidence="5" id="KW-0143">Chaperone</keyword>
<dbReference type="InterPro" id="IPR001829">
    <property type="entry name" value="Pili_assmbl_chaperone_bac"/>
</dbReference>
<keyword evidence="3 6" id="KW-0732">Signal</keyword>
<evidence type="ECO:0000259" key="7">
    <source>
        <dbReference type="Pfam" id="PF00345"/>
    </source>
</evidence>
<dbReference type="InterPro" id="IPR016147">
    <property type="entry name" value="Pili_assmbl_chaperone_N"/>
</dbReference>
<dbReference type="PANTHER" id="PTHR30251:SF2">
    <property type="entry name" value="FIMBRIAL CHAPERONE YADV-RELATED"/>
    <property type="match status" value="1"/>
</dbReference>
<dbReference type="Gene3D" id="2.60.40.10">
    <property type="entry name" value="Immunoglobulins"/>
    <property type="match status" value="2"/>
</dbReference>
<dbReference type="PRINTS" id="PR00969">
    <property type="entry name" value="CHAPERONPILI"/>
</dbReference>
<evidence type="ECO:0000256" key="2">
    <source>
        <dbReference type="ARBA" id="ARBA00007399"/>
    </source>
</evidence>
<dbReference type="EMBL" id="FLUA01000049">
    <property type="protein sequence ID" value="SBV66392.1"/>
    <property type="molecule type" value="Genomic_DNA"/>
</dbReference>
<evidence type="ECO:0000256" key="1">
    <source>
        <dbReference type="ARBA" id="ARBA00004418"/>
    </source>
</evidence>
<dbReference type="GO" id="GO:0071555">
    <property type="term" value="P:cell wall organization"/>
    <property type="evidence" value="ECO:0007669"/>
    <property type="project" value="InterPro"/>
</dbReference>
<comment type="similarity">
    <text evidence="2">Belongs to the periplasmic pilus chaperone family.</text>
</comment>
<dbReference type="InterPro" id="IPR050643">
    <property type="entry name" value="Periplasmic_pilus_chap"/>
</dbReference>
<dbReference type="RefSeq" id="WP_032935666.1">
    <property type="nucleotide sequence ID" value="NZ_LT598669.1"/>
</dbReference>
<feature type="signal peptide" evidence="6">
    <location>
        <begin position="1"/>
        <end position="24"/>
    </location>
</feature>
<dbReference type="PANTHER" id="PTHR30251">
    <property type="entry name" value="PILUS ASSEMBLY CHAPERONE"/>
    <property type="match status" value="1"/>
</dbReference>
<evidence type="ECO:0000313" key="10">
    <source>
        <dbReference type="EMBL" id="SBV67671.1"/>
    </source>
</evidence>
<dbReference type="InterPro" id="IPR016148">
    <property type="entry name" value="Pili_assmbl_chaperone_C"/>
</dbReference>
<name>A0A212IHR3_9ENTR</name>
<evidence type="ECO:0000256" key="4">
    <source>
        <dbReference type="ARBA" id="ARBA00022764"/>
    </source>
</evidence>
<dbReference type="InterPro" id="IPR008962">
    <property type="entry name" value="PapD-like_sf"/>
</dbReference>
<dbReference type="SUPFAM" id="SSF49354">
    <property type="entry name" value="PapD-like"/>
    <property type="match status" value="1"/>
</dbReference>
<dbReference type="Pfam" id="PF00345">
    <property type="entry name" value="PapD_N"/>
    <property type="match status" value="1"/>
</dbReference>
<feature type="chain" id="PRO_5015073691" evidence="6">
    <location>
        <begin position="25"/>
        <end position="240"/>
    </location>
</feature>
<dbReference type="GO" id="GO:0030288">
    <property type="term" value="C:outer membrane-bounded periplasmic space"/>
    <property type="evidence" value="ECO:0007669"/>
    <property type="project" value="InterPro"/>
</dbReference>
<evidence type="ECO:0000259" key="8">
    <source>
        <dbReference type="Pfam" id="PF02753"/>
    </source>
</evidence>
<gene>
    <name evidence="9" type="primary">ecpD</name>
    <name evidence="9" type="ORF">KL86CIT2_50152</name>
    <name evidence="10" type="ORF">KM92CIT3_80459</name>
</gene>
<dbReference type="Pfam" id="PF02753">
    <property type="entry name" value="PapD_C"/>
    <property type="match status" value="1"/>
</dbReference>
<evidence type="ECO:0000313" key="9">
    <source>
        <dbReference type="EMBL" id="SBV66392.1"/>
    </source>
</evidence>
<dbReference type="SUPFAM" id="SSF49584">
    <property type="entry name" value="Periplasmic chaperone C-domain"/>
    <property type="match status" value="1"/>
</dbReference>
<sequence length="240" mass="26470">MIPQNTFRLIIFSAAISFSYSSVASIVINATRVIYPSDAKEALIKMVNQGQQPLLVQSWLDDGHEDVDPQTLNVPFIASPPVSRVDPKQGLTVRLNWDGQPLPTDRESVYWFNALEIPGKNKDAAKSNQLQIALKTRIKVFYRPASLPGSADDAIQHLKWSLANQGKQIWATAKNDSPYFVSLVGANITSGGKKYKIEPDMVAPFSSASYEVKTLTTPRLESVSWTAVNDYGANVDVTDK</sequence>
<dbReference type="EMBL" id="FLUB01000020">
    <property type="protein sequence ID" value="SBV67671.1"/>
    <property type="molecule type" value="Genomic_DNA"/>
</dbReference>
<feature type="domain" description="Pili assembly chaperone C-terminal" evidence="8">
    <location>
        <begin position="174"/>
        <end position="235"/>
    </location>
</feature>
<feature type="domain" description="Pili assembly chaperone N-terminal" evidence="7">
    <location>
        <begin position="25"/>
        <end position="147"/>
    </location>
</feature>